<keyword evidence="6" id="KW-1185">Reference proteome</keyword>
<proteinExistence type="inferred from homology"/>
<dbReference type="SUPFAM" id="SSF52540">
    <property type="entry name" value="P-loop containing nucleoside triphosphate hydrolases"/>
    <property type="match status" value="1"/>
</dbReference>
<feature type="region of interest" description="Disordered" evidence="4">
    <location>
        <begin position="94"/>
        <end position="113"/>
    </location>
</feature>
<feature type="region of interest" description="Disordered" evidence="4">
    <location>
        <begin position="118"/>
        <end position="191"/>
    </location>
</feature>
<feature type="compositionally biased region" description="Basic and acidic residues" evidence="4">
    <location>
        <begin position="168"/>
        <end position="182"/>
    </location>
</feature>
<comment type="similarity">
    <text evidence="1">Belongs to the small GTPase superfamily. Ras family. KappaB-Ras subfamily.</text>
</comment>
<dbReference type="Gene3D" id="3.40.50.300">
    <property type="entry name" value="P-loop containing nucleotide triphosphate hydrolases"/>
    <property type="match status" value="1"/>
</dbReference>
<sequence>MMLTPPPSSSSSTSSSPPPSSILPPTFLSSSTARGGPPTPPMMMSHSPYSLTTSRPPALYYDEESRAGYREMDAAGWYDSMLQLQPAQQNYRTLQHRRPATTIERSSRVEQLQPRQPLAPLNWEVPQQHPQQSQIRGRPREIKRGAATVKGRTGSQAPDLTRSSLVTDHGKEEKKGREEKGGLRRSARRSLSRSRLIQAVLAVPRKANEGISHWWRDEEKERSVEDYLPSSPALQQQQQAQHYKSSSHLFSTAAAAASPASPAASHYSAVRPTSVRSSRPPPARTMRVVVVGAKRVGKTAILRQVACIEDVTKKPYTPTIEDTYQVLLEDGDKPREILIFHDTAGLMGNAPAELKRPYLQVADAFVLVYSVTDHESFNRVDTLKKIIDKHYAKEKKEMPIVVLGNMTDLPGRKVDSEFALNWSQREKVKLFEVTATDRNSLIDFVHYIGQRHFHPQKESKFSLSKKLKSEKSNNAILMDF</sequence>
<keyword evidence="3" id="KW-0342">GTP-binding</keyword>
<evidence type="ECO:0000256" key="3">
    <source>
        <dbReference type="ARBA" id="ARBA00023134"/>
    </source>
</evidence>
<dbReference type="InterPro" id="IPR027417">
    <property type="entry name" value="P-loop_NTPase"/>
</dbReference>
<gene>
    <name evidence="5" type="ORF">PENTCL1PPCAC_23498</name>
</gene>
<evidence type="ECO:0000313" key="6">
    <source>
        <dbReference type="Proteomes" id="UP001432027"/>
    </source>
</evidence>
<dbReference type="GO" id="GO:0005525">
    <property type="term" value="F:GTP binding"/>
    <property type="evidence" value="ECO:0007669"/>
    <property type="project" value="UniProtKB-KW"/>
</dbReference>
<protein>
    <recommendedName>
        <fullName evidence="7">ADP ribosylation factor</fullName>
    </recommendedName>
</protein>
<accession>A0AAV5U391</accession>
<feature type="region of interest" description="Disordered" evidence="4">
    <location>
        <begin position="262"/>
        <end position="281"/>
    </location>
</feature>
<dbReference type="PANTHER" id="PTHR46152">
    <property type="entry name" value="NF-KAPPA-B INHIBITOR-INTERACTING RAS-LIKE PROTEIN"/>
    <property type="match status" value="1"/>
</dbReference>
<feature type="region of interest" description="Disordered" evidence="4">
    <location>
        <begin position="226"/>
        <end position="247"/>
    </location>
</feature>
<dbReference type="NCBIfam" id="TIGR00231">
    <property type="entry name" value="small_GTP"/>
    <property type="match status" value="1"/>
</dbReference>
<name>A0AAV5U391_9BILA</name>
<comment type="caution">
    <text evidence="5">The sequence shown here is derived from an EMBL/GenBank/DDBJ whole genome shotgun (WGS) entry which is preliminary data.</text>
</comment>
<keyword evidence="2" id="KW-0547">Nucleotide-binding</keyword>
<feature type="region of interest" description="Disordered" evidence="4">
    <location>
        <begin position="1"/>
        <end position="56"/>
    </location>
</feature>
<dbReference type="AlphaFoldDB" id="A0AAV5U391"/>
<dbReference type="PROSITE" id="PS51419">
    <property type="entry name" value="RAB"/>
    <property type="match status" value="1"/>
</dbReference>
<dbReference type="Pfam" id="PF00071">
    <property type="entry name" value="Ras"/>
    <property type="match status" value="1"/>
</dbReference>
<dbReference type="GO" id="GO:0043124">
    <property type="term" value="P:negative regulation of canonical NF-kappaB signal transduction"/>
    <property type="evidence" value="ECO:0007669"/>
    <property type="project" value="InterPro"/>
</dbReference>
<dbReference type="GO" id="GO:0003924">
    <property type="term" value="F:GTPase activity"/>
    <property type="evidence" value="ECO:0007669"/>
    <property type="project" value="InterPro"/>
</dbReference>
<reference evidence="5" key="1">
    <citation type="submission" date="2023-10" db="EMBL/GenBank/DDBJ databases">
        <title>Genome assembly of Pristionchus species.</title>
        <authorList>
            <person name="Yoshida K."/>
            <person name="Sommer R.J."/>
        </authorList>
    </citation>
    <scope>NUCLEOTIDE SEQUENCE</scope>
    <source>
        <strain evidence="5">RS0144</strain>
    </source>
</reference>
<evidence type="ECO:0000256" key="1">
    <source>
        <dbReference type="ARBA" id="ARBA00008094"/>
    </source>
</evidence>
<feature type="compositionally biased region" description="Low complexity" evidence="4">
    <location>
        <begin position="23"/>
        <end position="32"/>
    </location>
</feature>
<evidence type="ECO:0000256" key="2">
    <source>
        <dbReference type="ARBA" id="ARBA00022741"/>
    </source>
</evidence>
<feature type="compositionally biased region" description="Low complexity" evidence="4">
    <location>
        <begin position="228"/>
        <end position="247"/>
    </location>
</feature>
<dbReference type="SMART" id="SM00175">
    <property type="entry name" value="RAB"/>
    <property type="match status" value="1"/>
</dbReference>
<dbReference type="GO" id="GO:0032794">
    <property type="term" value="F:GTPase activating protein binding"/>
    <property type="evidence" value="ECO:0007669"/>
    <property type="project" value="TreeGrafter"/>
</dbReference>
<evidence type="ECO:0000256" key="4">
    <source>
        <dbReference type="SAM" id="MobiDB-lite"/>
    </source>
</evidence>
<evidence type="ECO:0000313" key="5">
    <source>
        <dbReference type="EMBL" id="GMT01324.1"/>
    </source>
</evidence>
<dbReference type="PROSITE" id="PS51421">
    <property type="entry name" value="RAS"/>
    <property type="match status" value="1"/>
</dbReference>
<dbReference type="PANTHER" id="PTHR46152:SF3">
    <property type="entry name" value="NF-KAPPA-B INHIBITOR-INTERACTING RAS-LIKE PROTEIN"/>
    <property type="match status" value="1"/>
</dbReference>
<evidence type="ECO:0008006" key="7">
    <source>
        <dbReference type="Google" id="ProtNLM"/>
    </source>
</evidence>
<dbReference type="GO" id="GO:0032484">
    <property type="term" value="P:Ral protein signal transduction"/>
    <property type="evidence" value="ECO:0007669"/>
    <property type="project" value="TreeGrafter"/>
</dbReference>
<dbReference type="InterPro" id="IPR042227">
    <property type="entry name" value="KBRS"/>
</dbReference>
<dbReference type="InterPro" id="IPR005225">
    <property type="entry name" value="Small_GTP-bd"/>
</dbReference>
<dbReference type="SMART" id="SM00173">
    <property type="entry name" value="RAS"/>
    <property type="match status" value="1"/>
</dbReference>
<dbReference type="EMBL" id="BTSX01000005">
    <property type="protein sequence ID" value="GMT01324.1"/>
    <property type="molecule type" value="Genomic_DNA"/>
</dbReference>
<dbReference type="Proteomes" id="UP001432027">
    <property type="component" value="Unassembled WGS sequence"/>
</dbReference>
<dbReference type="InterPro" id="IPR001806">
    <property type="entry name" value="Small_GTPase"/>
</dbReference>
<dbReference type="PRINTS" id="PR00449">
    <property type="entry name" value="RASTRNSFRMNG"/>
</dbReference>
<feature type="compositionally biased region" description="Polar residues" evidence="4">
    <location>
        <begin position="153"/>
        <end position="166"/>
    </location>
</feature>
<organism evidence="5 6">
    <name type="scientific">Pristionchus entomophagus</name>
    <dbReference type="NCBI Taxonomy" id="358040"/>
    <lineage>
        <taxon>Eukaryota</taxon>
        <taxon>Metazoa</taxon>
        <taxon>Ecdysozoa</taxon>
        <taxon>Nematoda</taxon>
        <taxon>Chromadorea</taxon>
        <taxon>Rhabditida</taxon>
        <taxon>Rhabditina</taxon>
        <taxon>Diplogasteromorpha</taxon>
        <taxon>Diplogasteroidea</taxon>
        <taxon>Neodiplogasteridae</taxon>
        <taxon>Pristionchus</taxon>
    </lineage>
</organism>